<evidence type="ECO:0000313" key="1">
    <source>
        <dbReference type="EMBL" id="MBB6491693.1"/>
    </source>
</evidence>
<sequence>MASNNDCFRRRPLTLTLSPQAGRGDCPANAFKLKETQLISVYAGQAASCP</sequence>
<keyword evidence="2" id="KW-1185">Reference proteome</keyword>
<dbReference type="EMBL" id="JACHBF010000005">
    <property type="protein sequence ID" value="MBB6491693.1"/>
    <property type="molecule type" value="Genomic_DNA"/>
</dbReference>
<accession>A0ABR6QXP3</accession>
<protein>
    <submittedName>
        <fullName evidence="1">Uncharacterized protein</fullName>
    </submittedName>
</protein>
<name>A0ABR6QXP3_RHITR</name>
<reference evidence="1 2" key="1">
    <citation type="submission" date="2020-08" db="EMBL/GenBank/DDBJ databases">
        <title>Genomic Encyclopedia of Type Strains, Phase IV (KMG-V): Genome sequencing to study the core and pangenomes of soil and plant-associated prokaryotes.</title>
        <authorList>
            <person name="Whitman W."/>
        </authorList>
    </citation>
    <scope>NUCLEOTIDE SEQUENCE [LARGE SCALE GENOMIC DNA]</scope>
    <source>
        <strain evidence="1 2">SEMIA 4059</strain>
    </source>
</reference>
<proteinExistence type="predicted"/>
<comment type="caution">
    <text evidence="1">The sequence shown here is derived from an EMBL/GenBank/DDBJ whole genome shotgun (WGS) entry which is preliminary data.</text>
</comment>
<evidence type="ECO:0000313" key="2">
    <source>
        <dbReference type="Proteomes" id="UP000526625"/>
    </source>
</evidence>
<gene>
    <name evidence="1" type="ORF">GGD45_002095</name>
</gene>
<organism evidence="1 2">
    <name type="scientific">Rhizobium tropici</name>
    <dbReference type="NCBI Taxonomy" id="398"/>
    <lineage>
        <taxon>Bacteria</taxon>
        <taxon>Pseudomonadati</taxon>
        <taxon>Pseudomonadota</taxon>
        <taxon>Alphaproteobacteria</taxon>
        <taxon>Hyphomicrobiales</taxon>
        <taxon>Rhizobiaceae</taxon>
        <taxon>Rhizobium/Agrobacterium group</taxon>
        <taxon>Rhizobium</taxon>
    </lineage>
</organism>
<dbReference type="Proteomes" id="UP000526625">
    <property type="component" value="Unassembled WGS sequence"/>
</dbReference>